<dbReference type="Proteomes" id="UP000654922">
    <property type="component" value="Unassembled WGS sequence"/>
</dbReference>
<evidence type="ECO:0000313" key="21">
    <source>
        <dbReference type="Proteomes" id="UP000654922"/>
    </source>
</evidence>
<evidence type="ECO:0000259" key="17">
    <source>
        <dbReference type="SMART" id="SM01011"/>
    </source>
</evidence>
<accession>A0A8H6QCL8</accession>
<evidence type="ECO:0000256" key="14">
    <source>
        <dbReference type="ARBA" id="ARBA00039164"/>
    </source>
</evidence>
<dbReference type="PANTHER" id="PTHR43226">
    <property type="entry name" value="XAA-PRO AMINOPEPTIDASE 3"/>
    <property type="match status" value="1"/>
</dbReference>
<keyword evidence="11" id="KW-0464">Manganese</keyword>
<comment type="cofactor">
    <cofactor evidence="2">
        <name>Mn(2+)</name>
        <dbReference type="ChEBI" id="CHEBI:29035"/>
    </cofactor>
</comment>
<dbReference type="GO" id="GO:0006508">
    <property type="term" value="P:proteolysis"/>
    <property type="evidence" value="ECO:0007669"/>
    <property type="project" value="UniProtKB-KW"/>
</dbReference>
<keyword evidence="8" id="KW-0479">Metal-binding</keyword>
<dbReference type="Gene3D" id="3.90.230.10">
    <property type="entry name" value="Creatinase/methionine aminopeptidase superfamily"/>
    <property type="match status" value="1"/>
</dbReference>
<evidence type="ECO:0000256" key="4">
    <source>
        <dbReference type="ARBA" id="ARBA00008766"/>
    </source>
</evidence>
<evidence type="ECO:0000256" key="16">
    <source>
        <dbReference type="SAM" id="MobiDB-lite"/>
    </source>
</evidence>
<feature type="region of interest" description="Disordered" evidence="16">
    <location>
        <begin position="1"/>
        <end position="427"/>
    </location>
</feature>
<comment type="function">
    <text evidence="3">Catalyzes the removal of a penultimate prolyl residue from the N-termini of peptides.</text>
</comment>
<comment type="catalytic activity">
    <reaction evidence="1">
        <text>Release of any N-terminal amino acid, including proline, that is linked to proline, even from a dipeptide or tripeptide.</text>
        <dbReference type="EC" id="3.4.11.9"/>
    </reaction>
</comment>
<dbReference type="SUPFAM" id="SSF53092">
    <property type="entry name" value="Creatinase/prolidase N-terminal domain"/>
    <property type="match status" value="1"/>
</dbReference>
<dbReference type="Gene3D" id="3.40.350.10">
    <property type="entry name" value="Creatinase/prolidase N-terminal domain"/>
    <property type="match status" value="1"/>
</dbReference>
<dbReference type="PANTHER" id="PTHR43226:SF1">
    <property type="entry name" value="XAA-PRO DIPEPTIDASE"/>
    <property type="match status" value="1"/>
</dbReference>
<feature type="compositionally biased region" description="Basic residues" evidence="16">
    <location>
        <begin position="1"/>
        <end position="11"/>
    </location>
</feature>
<dbReference type="EMBL" id="JACBAG010001826">
    <property type="protein sequence ID" value="KAF7180951.1"/>
    <property type="molecule type" value="Genomic_DNA"/>
</dbReference>
<dbReference type="InterPro" id="IPR036005">
    <property type="entry name" value="Creatinase/aminopeptidase-like"/>
</dbReference>
<feature type="compositionally biased region" description="Acidic residues" evidence="16">
    <location>
        <begin position="157"/>
        <end position="174"/>
    </location>
</feature>
<evidence type="ECO:0000256" key="9">
    <source>
        <dbReference type="ARBA" id="ARBA00022801"/>
    </source>
</evidence>
<dbReference type="Pfam" id="PF00557">
    <property type="entry name" value="Peptidase_M24"/>
    <property type="match status" value="1"/>
</dbReference>
<dbReference type="EC" id="3.4.11.9" evidence="5"/>
<gene>
    <name evidence="18" type="ORF">CNMCM5623_002912</name>
    <name evidence="19" type="ORF">CNMCM7691_000080</name>
</gene>
<evidence type="ECO:0000313" key="20">
    <source>
        <dbReference type="Proteomes" id="UP000641853"/>
    </source>
</evidence>
<evidence type="ECO:0000313" key="19">
    <source>
        <dbReference type="EMBL" id="KAF7180951.1"/>
    </source>
</evidence>
<dbReference type="InterPro" id="IPR000994">
    <property type="entry name" value="Pept_M24"/>
</dbReference>
<comment type="caution">
    <text evidence="18">The sequence shown here is derived from an EMBL/GenBank/DDBJ whole genome shotgun (WGS) entry which is preliminary data.</text>
</comment>
<dbReference type="GO" id="GO:0030145">
    <property type="term" value="F:manganese ion binding"/>
    <property type="evidence" value="ECO:0007669"/>
    <property type="project" value="InterPro"/>
</dbReference>
<dbReference type="OrthoDB" id="10261878at2759"/>
<dbReference type="InterPro" id="IPR007865">
    <property type="entry name" value="Aminopep_P_N"/>
</dbReference>
<dbReference type="InterPro" id="IPR029149">
    <property type="entry name" value="Creatin/AminoP/Spt16_N"/>
</dbReference>
<evidence type="ECO:0000256" key="8">
    <source>
        <dbReference type="ARBA" id="ARBA00022723"/>
    </source>
</evidence>
<evidence type="ECO:0000256" key="5">
    <source>
        <dbReference type="ARBA" id="ARBA00012574"/>
    </source>
</evidence>
<name>A0A8H6QCL8_9EURO</name>
<feature type="compositionally biased region" description="Basic and acidic residues" evidence="16">
    <location>
        <begin position="242"/>
        <end position="252"/>
    </location>
</feature>
<feature type="domain" description="Aminopeptidase P N-terminal" evidence="17">
    <location>
        <begin position="509"/>
        <end position="644"/>
    </location>
</feature>
<feature type="compositionally biased region" description="Acidic residues" evidence="16">
    <location>
        <begin position="341"/>
        <end position="357"/>
    </location>
</feature>
<evidence type="ECO:0000256" key="3">
    <source>
        <dbReference type="ARBA" id="ARBA00002443"/>
    </source>
</evidence>
<evidence type="ECO:0000256" key="13">
    <source>
        <dbReference type="ARBA" id="ARBA00032413"/>
    </source>
</evidence>
<organism evidence="18 21">
    <name type="scientific">Aspergillus felis</name>
    <dbReference type="NCBI Taxonomy" id="1287682"/>
    <lineage>
        <taxon>Eukaryota</taxon>
        <taxon>Fungi</taxon>
        <taxon>Dikarya</taxon>
        <taxon>Ascomycota</taxon>
        <taxon>Pezizomycotina</taxon>
        <taxon>Eurotiomycetes</taxon>
        <taxon>Eurotiomycetidae</taxon>
        <taxon>Eurotiales</taxon>
        <taxon>Aspergillaceae</taxon>
        <taxon>Aspergillus</taxon>
        <taxon>Aspergillus subgen. Fumigati</taxon>
    </lineage>
</organism>
<feature type="compositionally biased region" description="Polar residues" evidence="16">
    <location>
        <begin position="403"/>
        <end position="412"/>
    </location>
</feature>
<evidence type="ECO:0000256" key="10">
    <source>
        <dbReference type="ARBA" id="ARBA00023049"/>
    </source>
</evidence>
<dbReference type="Proteomes" id="UP000641853">
    <property type="component" value="Unassembled WGS sequence"/>
</dbReference>
<evidence type="ECO:0000313" key="18">
    <source>
        <dbReference type="EMBL" id="KAF7170468.1"/>
    </source>
</evidence>
<keyword evidence="10" id="KW-0482">Metalloprotease</keyword>
<reference evidence="18" key="1">
    <citation type="submission" date="2020-06" db="EMBL/GenBank/DDBJ databases">
        <title>Draft genome sequences of strains closely related to Aspergillus parafelis and Aspergillus hiratsukae.</title>
        <authorList>
            <person name="Dos Santos R.A.C."/>
            <person name="Rivero-Menendez O."/>
            <person name="Steenwyk J.L."/>
            <person name="Mead M.E."/>
            <person name="Goldman G.H."/>
            <person name="Alastruey-Izquierdo A."/>
            <person name="Rokas A."/>
        </authorList>
    </citation>
    <scope>NUCLEOTIDE SEQUENCE</scope>
    <source>
        <strain evidence="18">CNM-CM5623</strain>
        <strain evidence="19">CNM-CM7691</strain>
    </source>
</reference>
<comment type="similarity">
    <text evidence="4">Belongs to the peptidase M24B family.</text>
</comment>
<dbReference type="Pfam" id="PF05195">
    <property type="entry name" value="AMP_N"/>
    <property type="match status" value="1"/>
</dbReference>
<proteinExistence type="inferred from homology"/>
<keyword evidence="9" id="KW-0378">Hydrolase</keyword>
<keyword evidence="7" id="KW-0645">Protease</keyword>
<evidence type="ECO:0000256" key="12">
    <source>
        <dbReference type="ARBA" id="ARBA00030849"/>
    </source>
</evidence>
<dbReference type="AlphaFoldDB" id="A0A8H6QCL8"/>
<dbReference type="InterPro" id="IPR052433">
    <property type="entry name" value="X-Pro_dipept-like"/>
</dbReference>
<dbReference type="GO" id="GO:0070006">
    <property type="term" value="F:metalloaminopeptidase activity"/>
    <property type="evidence" value="ECO:0007669"/>
    <property type="project" value="InterPro"/>
</dbReference>
<evidence type="ECO:0000256" key="11">
    <source>
        <dbReference type="ARBA" id="ARBA00023211"/>
    </source>
</evidence>
<evidence type="ECO:0000256" key="2">
    <source>
        <dbReference type="ARBA" id="ARBA00001936"/>
    </source>
</evidence>
<keyword evidence="20" id="KW-1185">Reference proteome</keyword>
<keyword evidence="6" id="KW-0031">Aminopeptidase</keyword>
<evidence type="ECO:0000256" key="7">
    <source>
        <dbReference type="ARBA" id="ARBA00022670"/>
    </source>
</evidence>
<feature type="compositionally biased region" description="Basic residues" evidence="16">
    <location>
        <begin position="322"/>
        <end position="332"/>
    </location>
</feature>
<protein>
    <recommendedName>
        <fullName evidence="15">Probable Xaa-Pro aminopeptidase PEPP</fullName>
        <ecNumber evidence="5">3.4.11.9</ecNumber>
    </recommendedName>
    <alternativeName>
        <fullName evidence="12">Aminoacylproline aminopeptidase</fullName>
    </alternativeName>
    <alternativeName>
        <fullName evidence="14">Probable Xaa-Pro aminopeptidase pepP</fullName>
    </alternativeName>
    <alternativeName>
        <fullName evidence="13">Prolidase</fullName>
    </alternativeName>
</protein>
<evidence type="ECO:0000256" key="6">
    <source>
        <dbReference type="ARBA" id="ARBA00022438"/>
    </source>
</evidence>
<dbReference type="EMBL" id="JACBAE010001214">
    <property type="protein sequence ID" value="KAF7170468.1"/>
    <property type="molecule type" value="Genomic_DNA"/>
</dbReference>
<sequence length="964" mass="106037">MPRPPTKRNRLTSRYVRASPKVSQKTKDPETKSTANNSGPLHGTENDKRLEAQPAPSVDDIKFARQLRGQTPMTKKQEQAIESSPMGERGATGSRPPTRARGYSSTLSVGRRGADMSSRIPGTPGFESSILSNFRRRPRQASILQMMQADDGSSDFGDLDDDDFLGGLSPEDESTPLNVSRGKSLVIRHASSSPLSVRSHPSSGGSRERKRKRAGEELQVPQSPLDVVENSPAGSISPGVGEEERGTPHEASNHLADSEVLNRTVAPPLSSSPVSSPQSSHSTLMAAKSPADSLEHTKGRNTGDLSGKLTVSTASLQDRLLPRRRRKHRRHHGVPDHVLLDDESEEDYSIDQDEDELSYLPTREPARAQQRRKGQPKPLDIVPTKHRKQGALTALNGEALSPTKASAHTNSAVKKGSRQKRANAPQINQTADVDKENQAIEVSSPLSSPLDTDAFDPESSPVPIPANNYLSEELRLQAKKFEEVDRWEMEFEDVVTMMATVDTILAGKYPAKAHARRVAERLQSHRNGCPGIVYLEAQKTRLIEDNDEPVPFRQRRPFFYLSGCLLPDSSLVYDMSEDQLTLFIPPVDPEDVIWSGLPMSTEEAQNQYDVDRVLVTTELNSTLASIASSHGGKSIAFTIADQVSESTQFHGFSEVNLSVLKGVIGQSRVVKDEYEVALLRKANDISAKAHIAAIKASQTAVNEREIEGAFIATCIANGAREQSYHPIVACGENGATLHYGKNDGTLIDPVTNQKKRNVLIDAGGEYRTYCADITRVIPVGGKFTAETRQIYDIVLQMQTECIAMLKEGVQWEDVHAHAHRVAIRGLLKLGVLRGAEDEIFEKRVSVAFFPHGLGHYLGMDTHDTGGNPNYADKDTMFRYLRVRGRLPAGSVITVEPGVYFCRFIIEPYIRSPESNKYIDTNVLERYWSVGGVRIEDNVLVTEDGYDNLTTAPKAVDEIETLAVS</sequence>
<dbReference type="CDD" id="cd01087">
    <property type="entry name" value="Prolidase"/>
    <property type="match status" value="1"/>
</dbReference>
<evidence type="ECO:0000256" key="1">
    <source>
        <dbReference type="ARBA" id="ARBA00001424"/>
    </source>
</evidence>
<feature type="compositionally biased region" description="Low complexity" evidence="16">
    <location>
        <begin position="267"/>
        <end position="282"/>
    </location>
</feature>
<feature type="region of interest" description="Disordered" evidence="16">
    <location>
        <begin position="445"/>
        <end position="466"/>
    </location>
</feature>
<feature type="compositionally biased region" description="Low complexity" evidence="16">
    <location>
        <begin position="188"/>
        <end position="205"/>
    </location>
</feature>
<dbReference type="FunFam" id="3.90.230.10:FF:000002">
    <property type="entry name" value="Xaa-Pro aminopeptidase 3"/>
    <property type="match status" value="1"/>
</dbReference>
<dbReference type="SUPFAM" id="SSF55920">
    <property type="entry name" value="Creatinase/aminopeptidase"/>
    <property type="match status" value="1"/>
</dbReference>
<dbReference type="SMART" id="SM01011">
    <property type="entry name" value="AMP_N"/>
    <property type="match status" value="1"/>
</dbReference>
<evidence type="ECO:0000256" key="15">
    <source>
        <dbReference type="ARBA" id="ARBA00039424"/>
    </source>
</evidence>